<evidence type="ECO:0000256" key="6">
    <source>
        <dbReference type="SAM" id="Phobius"/>
    </source>
</evidence>
<organism evidence="7 8">
    <name type="scientific">Candidatus Berkelbacteria bacterium CG_4_9_14_3_um_filter_39_23</name>
    <dbReference type="NCBI Taxonomy" id="1974508"/>
    <lineage>
        <taxon>Bacteria</taxon>
        <taxon>Candidatus Berkelbacteria</taxon>
    </lineage>
</organism>
<feature type="transmembrane region" description="Helical" evidence="6">
    <location>
        <begin position="35"/>
        <end position="57"/>
    </location>
</feature>
<dbReference type="Proteomes" id="UP000229421">
    <property type="component" value="Unassembled WGS sequence"/>
</dbReference>
<protein>
    <recommendedName>
        <fullName evidence="9">Polysaccharide biosynthesis protein C-terminal domain-containing protein</fullName>
    </recommendedName>
</protein>
<accession>A0A2M8C505</accession>
<feature type="transmembrane region" description="Helical" evidence="6">
    <location>
        <begin position="243"/>
        <end position="266"/>
    </location>
</feature>
<evidence type="ECO:0008006" key="9">
    <source>
        <dbReference type="Google" id="ProtNLM"/>
    </source>
</evidence>
<keyword evidence="4 6" id="KW-1133">Transmembrane helix</keyword>
<sequence>MRNKLKIRAILFLEKIHYKIFSAPMSDEMKVFFSYLSWTFFASMVATPIMMVVATLAGRFMGPTEYGKYNLVLIINQFLLIFIFFGLDVTSVKYLAKAHTFLDRKQEISTTSRFVFSLLIAQLAVALILYPILKTLSISYSFLILVVAIYTFVVTIKAMLDQSIRGMEKFKQQAQGKIIESIIVVILFVFVFILLKKNDYLNFLLVTGLGAITISLFYFRYLSQYFGASDKNILAKRLREGKLFFISALTGTLFMSADKIIVARYLGIQALGVYSAYYFASFGVANQINQILVNIFFPISARLKNKSFIQKIDKLLFVSLAPFTLLIALIVIVVMLIFGKEYPLNYYYVIGFSFFSALYFFQALYNAIIIDASRQEYNKCLNVRIGISAITMGAYILGIYLHIISIAFIIVTLIINLAVSISVQRLYTKQL</sequence>
<keyword evidence="3 6" id="KW-0812">Transmembrane</keyword>
<proteinExistence type="predicted"/>
<feature type="transmembrane region" description="Helical" evidence="6">
    <location>
        <begin position="278"/>
        <end position="303"/>
    </location>
</feature>
<evidence type="ECO:0000256" key="3">
    <source>
        <dbReference type="ARBA" id="ARBA00022692"/>
    </source>
</evidence>
<feature type="transmembrane region" description="Helical" evidence="6">
    <location>
        <begin position="114"/>
        <end position="132"/>
    </location>
</feature>
<gene>
    <name evidence="7" type="ORF">CO101_02745</name>
</gene>
<evidence type="ECO:0000256" key="2">
    <source>
        <dbReference type="ARBA" id="ARBA00022475"/>
    </source>
</evidence>
<dbReference type="InterPro" id="IPR050833">
    <property type="entry name" value="Poly_Biosynth_Transport"/>
</dbReference>
<evidence type="ECO:0000256" key="4">
    <source>
        <dbReference type="ARBA" id="ARBA00022989"/>
    </source>
</evidence>
<feature type="non-terminal residue" evidence="7">
    <location>
        <position position="431"/>
    </location>
</feature>
<comment type="subcellular location">
    <subcellularLocation>
        <location evidence="1">Cell membrane</location>
        <topology evidence="1">Multi-pass membrane protein</topology>
    </subcellularLocation>
</comment>
<dbReference type="EMBL" id="PFTZ01000078">
    <property type="protein sequence ID" value="PJB51190.1"/>
    <property type="molecule type" value="Genomic_DNA"/>
</dbReference>
<feature type="transmembrane region" description="Helical" evidence="6">
    <location>
        <begin position="178"/>
        <end position="195"/>
    </location>
</feature>
<evidence type="ECO:0000313" key="7">
    <source>
        <dbReference type="EMBL" id="PJB51190.1"/>
    </source>
</evidence>
<evidence type="ECO:0000313" key="8">
    <source>
        <dbReference type="Proteomes" id="UP000229421"/>
    </source>
</evidence>
<dbReference type="AlphaFoldDB" id="A0A2M8C505"/>
<dbReference type="PANTHER" id="PTHR30250">
    <property type="entry name" value="PST FAMILY PREDICTED COLANIC ACID TRANSPORTER"/>
    <property type="match status" value="1"/>
</dbReference>
<feature type="transmembrane region" description="Helical" evidence="6">
    <location>
        <begin position="138"/>
        <end position="158"/>
    </location>
</feature>
<feature type="transmembrane region" description="Helical" evidence="6">
    <location>
        <begin position="201"/>
        <end position="222"/>
    </location>
</feature>
<reference evidence="8" key="1">
    <citation type="submission" date="2017-09" db="EMBL/GenBank/DDBJ databases">
        <title>Depth-based differentiation of microbial function through sediment-hosted aquifers and enrichment of novel symbionts in the deep terrestrial subsurface.</title>
        <authorList>
            <person name="Probst A.J."/>
            <person name="Ladd B."/>
            <person name="Jarett J.K."/>
            <person name="Geller-Mcgrath D.E."/>
            <person name="Sieber C.M.K."/>
            <person name="Emerson J.B."/>
            <person name="Anantharaman K."/>
            <person name="Thomas B.C."/>
            <person name="Malmstrom R."/>
            <person name="Stieglmeier M."/>
            <person name="Klingl A."/>
            <person name="Woyke T."/>
            <person name="Ryan C.M."/>
            <person name="Banfield J.F."/>
        </authorList>
    </citation>
    <scope>NUCLEOTIDE SEQUENCE [LARGE SCALE GENOMIC DNA]</scope>
</reference>
<dbReference type="GO" id="GO:0005886">
    <property type="term" value="C:plasma membrane"/>
    <property type="evidence" value="ECO:0007669"/>
    <property type="project" value="UniProtKB-SubCell"/>
</dbReference>
<evidence type="ECO:0000256" key="1">
    <source>
        <dbReference type="ARBA" id="ARBA00004651"/>
    </source>
</evidence>
<keyword evidence="5 6" id="KW-0472">Membrane</keyword>
<feature type="transmembrane region" description="Helical" evidence="6">
    <location>
        <begin position="406"/>
        <end position="427"/>
    </location>
</feature>
<feature type="transmembrane region" description="Helical" evidence="6">
    <location>
        <begin position="69"/>
        <end position="87"/>
    </location>
</feature>
<dbReference type="Pfam" id="PF01943">
    <property type="entry name" value="Polysacc_synt"/>
    <property type="match status" value="1"/>
</dbReference>
<feature type="transmembrane region" description="Helical" evidence="6">
    <location>
        <begin position="381"/>
        <end position="400"/>
    </location>
</feature>
<name>A0A2M8C505_9BACT</name>
<feature type="transmembrane region" description="Helical" evidence="6">
    <location>
        <begin position="315"/>
        <end position="339"/>
    </location>
</feature>
<evidence type="ECO:0000256" key="5">
    <source>
        <dbReference type="ARBA" id="ARBA00023136"/>
    </source>
</evidence>
<comment type="caution">
    <text evidence="7">The sequence shown here is derived from an EMBL/GenBank/DDBJ whole genome shotgun (WGS) entry which is preliminary data.</text>
</comment>
<dbReference type="InterPro" id="IPR002797">
    <property type="entry name" value="Polysacc_synth"/>
</dbReference>
<keyword evidence="2" id="KW-1003">Cell membrane</keyword>
<dbReference type="PANTHER" id="PTHR30250:SF11">
    <property type="entry name" value="O-ANTIGEN TRANSPORTER-RELATED"/>
    <property type="match status" value="1"/>
</dbReference>
<feature type="transmembrane region" description="Helical" evidence="6">
    <location>
        <begin position="345"/>
        <end position="369"/>
    </location>
</feature>